<reference evidence="1" key="1">
    <citation type="submission" date="2020-03" db="EMBL/GenBank/DDBJ databases">
        <title>The deep terrestrial virosphere.</title>
        <authorList>
            <person name="Holmfeldt K."/>
            <person name="Nilsson E."/>
            <person name="Simone D."/>
            <person name="Lopez-Fernandez M."/>
            <person name="Wu X."/>
            <person name="de Brujin I."/>
            <person name="Lundin D."/>
            <person name="Andersson A."/>
            <person name="Bertilsson S."/>
            <person name="Dopson M."/>
        </authorList>
    </citation>
    <scope>NUCLEOTIDE SEQUENCE</scope>
    <source>
        <strain evidence="1">MM415A01337</strain>
    </source>
</reference>
<proteinExistence type="predicted"/>
<sequence length="144" mass="16417">MTDKIVVKTIAFTEETHKRIVDLKMPYDPNYEAVIKRLIDNVGAVYFEPVLVDNELPQTHTIVFQLGEDKTSLYLFDGEKISPITLDVVQMMVKQPKPNITINCEDASLLLRVFKFFKPSSGLGPKSEELCDRIAKFLEAHESE</sequence>
<dbReference type="AlphaFoldDB" id="A0A6M3K4B7"/>
<accession>A0A6M3K4B7</accession>
<organism evidence="1">
    <name type="scientific">viral metagenome</name>
    <dbReference type="NCBI Taxonomy" id="1070528"/>
    <lineage>
        <taxon>unclassified sequences</taxon>
        <taxon>metagenomes</taxon>
        <taxon>organismal metagenomes</taxon>
    </lineage>
</organism>
<gene>
    <name evidence="1" type="ORF">MM415A01337_0008</name>
</gene>
<protein>
    <submittedName>
        <fullName evidence="1">Uncharacterized protein</fullName>
    </submittedName>
</protein>
<dbReference type="EMBL" id="MT142273">
    <property type="protein sequence ID" value="QJA77266.1"/>
    <property type="molecule type" value="Genomic_DNA"/>
</dbReference>
<evidence type="ECO:0000313" key="1">
    <source>
        <dbReference type="EMBL" id="QJA77266.1"/>
    </source>
</evidence>
<name>A0A6M3K4B7_9ZZZZ</name>